<dbReference type="InterPro" id="IPR000257">
    <property type="entry name" value="Uroporphyrinogen_deCOase"/>
</dbReference>
<keyword evidence="3" id="KW-1185">Reference proteome</keyword>
<accession>A0A069RG74</accession>
<dbReference type="Proteomes" id="UP000027946">
    <property type="component" value="Unassembled WGS sequence"/>
</dbReference>
<dbReference type="EMBL" id="JJMM01000005">
    <property type="protein sequence ID" value="KDR96021.1"/>
    <property type="molecule type" value="Genomic_DNA"/>
</dbReference>
<dbReference type="GO" id="GO:0032259">
    <property type="term" value="P:methylation"/>
    <property type="evidence" value="ECO:0007669"/>
    <property type="project" value="UniProtKB-KW"/>
</dbReference>
<dbReference type="PANTHER" id="PTHR47099:SF1">
    <property type="entry name" value="METHYLCOBAMIDE:COM METHYLTRANSFERASE MTBA"/>
    <property type="match status" value="1"/>
</dbReference>
<evidence type="ECO:0000313" key="3">
    <source>
        <dbReference type="Proteomes" id="UP000027946"/>
    </source>
</evidence>
<gene>
    <name evidence="2" type="primary">mtaA1</name>
    <name evidence="2" type="ORF">CLIT_5c00320</name>
</gene>
<name>A0A069RG74_PEPLI</name>
<reference evidence="2 3" key="1">
    <citation type="submission" date="2014-03" db="EMBL/GenBank/DDBJ databases">
        <title>Genome sequence of Clostridium litorale W6, DSM 5388.</title>
        <authorList>
            <person name="Poehlein A."/>
            <person name="Jagirdar A."/>
            <person name="Khonsari B."/>
            <person name="Chibani C.M."/>
            <person name="Gutierrez Gutierrez D.A."/>
            <person name="Davydova E."/>
            <person name="Alghaithi H.S."/>
            <person name="Nair K.P."/>
            <person name="Dhamotharan K."/>
            <person name="Chandran L."/>
            <person name="G W."/>
            <person name="Daniel R."/>
        </authorList>
    </citation>
    <scope>NUCLEOTIDE SEQUENCE [LARGE SCALE GENOMIC DNA]</scope>
    <source>
        <strain evidence="2 3">W6</strain>
    </source>
</reference>
<dbReference type="NCBIfam" id="NF004889">
    <property type="entry name" value="PRK06252.1"/>
    <property type="match status" value="1"/>
</dbReference>
<protein>
    <submittedName>
        <fullName evidence="2">Methylcobamide:CoM methyltransferase MtaA</fullName>
        <ecNumber evidence="2">2.1.1.246</ecNumber>
    </submittedName>
</protein>
<keyword evidence="2" id="KW-0489">Methyltransferase</keyword>
<dbReference type="eggNOG" id="COG0407">
    <property type="taxonomic scope" value="Bacteria"/>
</dbReference>
<dbReference type="InterPro" id="IPR052024">
    <property type="entry name" value="Methanogen_methyltrans"/>
</dbReference>
<comment type="caution">
    <text evidence="2">The sequence shown here is derived from an EMBL/GenBank/DDBJ whole genome shotgun (WGS) entry which is preliminary data.</text>
</comment>
<dbReference type="GO" id="GO:0004853">
    <property type="term" value="F:uroporphyrinogen decarboxylase activity"/>
    <property type="evidence" value="ECO:0007669"/>
    <property type="project" value="InterPro"/>
</dbReference>
<dbReference type="Pfam" id="PF01208">
    <property type="entry name" value="URO-D"/>
    <property type="match status" value="1"/>
</dbReference>
<organism evidence="2 3">
    <name type="scientific">Peptoclostridium litorale DSM 5388</name>
    <dbReference type="NCBI Taxonomy" id="1121324"/>
    <lineage>
        <taxon>Bacteria</taxon>
        <taxon>Bacillati</taxon>
        <taxon>Bacillota</taxon>
        <taxon>Clostridia</taxon>
        <taxon>Peptostreptococcales</taxon>
        <taxon>Peptoclostridiaceae</taxon>
        <taxon>Peptoclostridium</taxon>
    </lineage>
</organism>
<dbReference type="GO" id="GO:0006779">
    <property type="term" value="P:porphyrin-containing compound biosynthetic process"/>
    <property type="evidence" value="ECO:0007669"/>
    <property type="project" value="InterPro"/>
</dbReference>
<dbReference type="GO" id="GO:1990088">
    <property type="term" value="F:[methyl-Co(III) methanol-specific corrinoid protein]:coenzyme M methyltransferase"/>
    <property type="evidence" value="ECO:0007669"/>
    <property type="project" value="UniProtKB-EC"/>
</dbReference>
<dbReference type="OrthoDB" id="8452307at2"/>
<proteinExistence type="predicted"/>
<dbReference type="AlphaFoldDB" id="A0A069RG74"/>
<dbReference type="Gene3D" id="3.20.20.210">
    <property type="match status" value="1"/>
</dbReference>
<evidence type="ECO:0000313" key="2">
    <source>
        <dbReference type="EMBL" id="KDR96021.1"/>
    </source>
</evidence>
<dbReference type="RefSeq" id="WP_038262506.1">
    <property type="nucleotide sequence ID" value="NZ_FSRH01000007.1"/>
</dbReference>
<feature type="domain" description="Uroporphyrinogen decarboxylase (URO-D)" evidence="1">
    <location>
        <begin position="3"/>
        <end position="329"/>
    </location>
</feature>
<dbReference type="SUPFAM" id="SSF51726">
    <property type="entry name" value="UROD/MetE-like"/>
    <property type="match status" value="1"/>
</dbReference>
<sequence>MNQKERLLKALNGEKVDRPPVICPGGMMNAGVTGILDNIDENHNCSVDAMVDVAKRINEDLGFENYGVPFCMTIEAEPLGVKLDFGGKLVEPLVKEYNEDSVDEIMKNYSVDPLKDYRMPVVIEAIKRLKNDEVPVIGNITGPLSTATSIVDPLDFLKMLRRDPDKAFEFLKYVNEYSIRYAVEMVRAGADVITFSDPTATGEILGSKNFERFVVPLYTESIERIHAEGAKVIVHICGKAKAIVDSMNKMGADALSFDSAVGMKMARRLVHTRLMGNVSTQLLNDGLPEKVVTATNVSIESGVDIVAPACGLGMSTPVENLRAMTGHVKDGDYSYVRGEVLEYVKDNI</sequence>
<keyword evidence="2" id="KW-0808">Transferase</keyword>
<dbReference type="PANTHER" id="PTHR47099">
    <property type="entry name" value="METHYLCOBAMIDE:COM METHYLTRANSFERASE MTBA"/>
    <property type="match status" value="1"/>
</dbReference>
<dbReference type="STRING" id="1121324.CLIT_5c00320"/>
<evidence type="ECO:0000259" key="1">
    <source>
        <dbReference type="Pfam" id="PF01208"/>
    </source>
</evidence>
<dbReference type="EC" id="2.1.1.246" evidence="2"/>
<dbReference type="InterPro" id="IPR038071">
    <property type="entry name" value="UROD/MetE-like_sf"/>
</dbReference>